<feature type="compositionally biased region" description="Low complexity" evidence="7">
    <location>
        <begin position="177"/>
        <end position="188"/>
    </location>
</feature>
<evidence type="ECO:0000259" key="10">
    <source>
        <dbReference type="PROSITE" id="PS51194"/>
    </source>
</evidence>
<dbReference type="Pfam" id="PF21010">
    <property type="entry name" value="HA2_C"/>
    <property type="match status" value="1"/>
</dbReference>
<keyword evidence="5" id="KW-0694">RNA-binding</keyword>
<evidence type="ECO:0008006" key="13">
    <source>
        <dbReference type="Google" id="ProtNLM"/>
    </source>
</evidence>
<dbReference type="Proteomes" id="UP000041254">
    <property type="component" value="Unassembled WGS sequence"/>
</dbReference>
<dbReference type="VEuPathDB" id="CryptoDB:Vbra_1514"/>
<reference evidence="11 12" key="1">
    <citation type="submission" date="2014-11" db="EMBL/GenBank/DDBJ databases">
        <authorList>
            <person name="Zhu J."/>
            <person name="Qi W."/>
            <person name="Song R."/>
        </authorList>
    </citation>
    <scope>NUCLEOTIDE SEQUENCE [LARGE SCALE GENOMIC DNA]</scope>
</reference>
<evidence type="ECO:0000259" key="8">
    <source>
        <dbReference type="PROSITE" id="PS50908"/>
    </source>
</evidence>
<dbReference type="Pfam" id="PF07717">
    <property type="entry name" value="OB_NTP_bind"/>
    <property type="match status" value="1"/>
</dbReference>
<dbReference type="SUPFAM" id="SSF52540">
    <property type="entry name" value="P-loop containing nucleoside triphosphate hydrolases"/>
    <property type="match status" value="1"/>
</dbReference>
<evidence type="ECO:0000256" key="1">
    <source>
        <dbReference type="ARBA" id="ARBA00022741"/>
    </source>
</evidence>
<dbReference type="Pfam" id="PF00270">
    <property type="entry name" value="DEAD"/>
    <property type="match status" value="1"/>
</dbReference>
<dbReference type="GO" id="GO:0005524">
    <property type="term" value="F:ATP binding"/>
    <property type="evidence" value="ECO:0007669"/>
    <property type="project" value="UniProtKB-KW"/>
</dbReference>
<dbReference type="InterPro" id="IPR011709">
    <property type="entry name" value="DEAD-box_helicase_OB_fold"/>
</dbReference>
<dbReference type="InterPro" id="IPR007502">
    <property type="entry name" value="Helicase-assoc_dom"/>
</dbReference>
<feature type="region of interest" description="Disordered" evidence="7">
    <location>
        <begin position="431"/>
        <end position="500"/>
    </location>
</feature>
<dbReference type="Pfam" id="PF05773">
    <property type="entry name" value="RWD"/>
    <property type="match status" value="1"/>
</dbReference>
<dbReference type="InParanoid" id="A0A0G4EPU7"/>
<dbReference type="Gene3D" id="1.20.120.1080">
    <property type="match status" value="1"/>
</dbReference>
<accession>A0A0G4EPU7</accession>
<dbReference type="InterPro" id="IPR006575">
    <property type="entry name" value="RWD_dom"/>
</dbReference>
<dbReference type="STRING" id="1169540.A0A0G4EPU7"/>
<proteinExistence type="inferred from homology"/>
<dbReference type="InterPro" id="IPR014001">
    <property type="entry name" value="Helicase_ATP-bd"/>
</dbReference>
<dbReference type="SMART" id="SM00847">
    <property type="entry name" value="HA2"/>
    <property type="match status" value="1"/>
</dbReference>
<evidence type="ECO:0000256" key="2">
    <source>
        <dbReference type="ARBA" id="ARBA00022801"/>
    </source>
</evidence>
<evidence type="ECO:0000313" key="11">
    <source>
        <dbReference type="EMBL" id="CEL99598.1"/>
    </source>
</evidence>
<feature type="compositionally biased region" description="Basic and acidic residues" evidence="7">
    <location>
        <begin position="161"/>
        <end position="173"/>
    </location>
</feature>
<dbReference type="SMART" id="SM00487">
    <property type="entry name" value="DEXDc"/>
    <property type="match status" value="1"/>
</dbReference>
<feature type="compositionally biased region" description="Basic residues" evidence="7">
    <location>
        <begin position="9"/>
        <end position="19"/>
    </location>
</feature>
<keyword evidence="12" id="KW-1185">Reference proteome</keyword>
<dbReference type="PROSITE" id="PS51194">
    <property type="entry name" value="HELICASE_CTER"/>
    <property type="match status" value="1"/>
</dbReference>
<evidence type="ECO:0000256" key="4">
    <source>
        <dbReference type="ARBA" id="ARBA00022840"/>
    </source>
</evidence>
<dbReference type="Gene3D" id="3.40.50.300">
    <property type="entry name" value="P-loop containing nucleotide triphosphate hydrolases"/>
    <property type="match status" value="2"/>
</dbReference>
<evidence type="ECO:0000313" key="12">
    <source>
        <dbReference type="Proteomes" id="UP000041254"/>
    </source>
</evidence>
<sequence length="1368" mass="151787">MPRGGGSRRPNRGGGRHNVGHQGSARSRFSDLPSRLKERPLPPKGIGKVILTDEDKAFALEIFAHAEQSSLPAPSTGNGSGSADSVDPDVQAATTELIKKGFKGIDAQRAVLSVAHKGDEGDAQGTGVNKRVDVLVKAAIDHLVMTLSETALPAAYRETTAMKKEREKQEAKRRALTRTPDTPGTPRDGFSEFDELGFTKRDVTMAMHKYNTQDTDKLRTILLATLWPVDPPPAEGDGAFVVEVDVWRQEVQEELASLESIYEGEEACSHQLTDEGFEVALRPPETEWCVRLALPIPPDHRYPHAAPMLVSCRHPRLSRKHRKSCIAACGSALTERLGGPMLFDILEWFRQDASEFLDAAKIEEGQAHGQDEHGGVVRAGKPKKGGESLSSSVKGTKAQVQRTLELAEAHKKEIAEMQRKEEEKIAHLKRLMEEDEARARGDVPVDTQDGDDEEPIDDEDGSDQESDDDQDDTEGTEGTDDAMPSEADDAPPPAPDPQEMLEADMHSMHTRIKQTASESEALQRTFRRRISPYEAKRKSLPAYQQRDALLDLINNNQVCVVSGETGCGKTTQVPQYVFEDWVARGKGGALNIVVTQPRRISAIGVADRVAAEIGDPIGGLVGYQIRMESKKSERTKMLIVTTGVLLRRLESDPTLRNVTHVFVDEVHERGLDTDFLLILLKQILKQRPLLRVVLMSATLNAELFSTYFESAPMAHIPGRTFPVHQHFIQDVFQQTHHVIEADGPYAKKEAPTELYEHDYRSLREAHGNYPDQVLLQIARMEEERTNYDLIRDLVHHIHRTHPDPAGAILVFLPGFAEIKKCLDALGGMGNGDRRGADRPDWRRGGSAADGVSSSLYLLPLHGNISVQEQRRVFDAPPRGRRKVVVSTNIAETSITIEDIRFVIDSARHKTTRWDSSNRIAELADCWVSQANANQRKGRAGRVAEGVCYTLVTGRKFSRLDAYEKPEMLRVPLDSLCLQIQLLTRRSPHSFLQNALEPPKEAAIEASLQHLVDLSAMQRRGLSKDGNKKAPSRAHRGVVNLKNLELTALGHHLARLPVDVTTGKLLVYGCLFGCMEEVLTIAASLTVRSPFVSPFDKREEADKARLSLAGTLDGDQLALLRAHETWSRVKESDGMQAARNWCRKFFLDPNTLSQIDDMRSHLQSVLVDAGFISPGWVRDPPPPPPALLEALHGNRQRTEYDRRRYALVRALLCAALYPQIAVKQASSGGARGPDKYAAKGMREAEIHPSSVLKKGANHICIVYQEKSKTTGPDKAAKLYLRDTTGVSLKSILAFGGELEASEDRRQIIVDGWFRVDASPQDITVFRRLRSLLDGVLRRKIDAPQADLDELGLRVVDWIVRLLVLDTQQA</sequence>
<dbReference type="GO" id="GO:0016787">
    <property type="term" value="F:hydrolase activity"/>
    <property type="evidence" value="ECO:0007669"/>
    <property type="project" value="UniProtKB-KW"/>
</dbReference>
<dbReference type="Gene3D" id="3.10.110.10">
    <property type="entry name" value="Ubiquitin Conjugating Enzyme"/>
    <property type="match status" value="1"/>
</dbReference>
<evidence type="ECO:0000256" key="5">
    <source>
        <dbReference type="ARBA" id="ARBA00022884"/>
    </source>
</evidence>
<protein>
    <recommendedName>
        <fullName evidence="13">P-loop containing nucleoside triphosphate hydrolase protein</fullName>
    </recommendedName>
</protein>
<dbReference type="InterPro" id="IPR059023">
    <property type="entry name" value="RNA_hel_CTD"/>
</dbReference>
<dbReference type="InterPro" id="IPR011545">
    <property type="entry name" value="DEAD/DEAH_box_helicase_dom"/>
</dbReference>
<feature type="compositionally biased region" description="Basic and acidic residues" evidence="7">
    <location>
        <begin position="431"/>
        <end position="443"/>
    </location>
</feature>
<feature type="compositionally biased region" description="Basic and acidic residues" evidence="7">
    <location>
        <begin position="366"/>
        <end position="375"/>
    </location>
</feature>
<dbReference type="CDD" id="cd18791">
    <property type="entry name" value="SF2_C_RHA"/>
    <property type="match status" value="1"/>
</dbReference>
<dbReference type="FunFam" id="3.40.50.300:FF:000526">
    <property type="entry name" value="DExH-box ATP-dependent RNA helicase DExH3"/>
    <property type="match status" value="1"/>
</dbReference>
<feature type="domain" description="Helicase ATP-binding" evidence="9">
    <location>
        <begin position="550"/>
        <end position="717"/>
    </location>
</feature>
<dbReference type="Pfam" id="PF26026">
    <property type="entry name" value="RNA_hel_CTD"/>
    <property type="match status" value="1"/>
</dbReference>
<dbReference type="InterPro" id="IPR001650">
    <property type="entry name" value="Helicase_C-like"/>
</dbReference>
<dbReference type="SMART" id="SM00490">
    <property type="entry name" value="HELICc"/>
    <property type="match status" value="1"/>
</dbReference>
<feature type="region of interest" description="Disordered" evidence="7">
    <location>
        <begin position="366"/>
        <end position="397"/>
    </location>
</feature>
<dbReference type="PANTHER" id="PTHR18934">
    <property type="entry name" value="ATP-DEPENDENT RNA HELICASE"/>
    <property type="match status" value="1"/>
</dbReference>
<feature type="region of interest" description="Disordered" evidence="7">
    <location>
        <begin position="1"/>
        <end position="47"/>
    </location>
</feature>
<dbReference type="EMBL" id="CDMY01000284">
    <property type="protein sequence ID" value="CEL99598.1"/>
    <property type="molecule type" value="Genomic_DNA"/>
</dbReference>
<feature type="domain" description="RWD" evidence="8">
    <location>
        <begin position="253"/>
        <end position="356"/>
    </location>
</feature>
<keyword evidence="2" id="KW-0378">Hydrolase</keyword>
<dbReference type="InterPro" id="IPR027417">
    <property type="entry name" value="P-loop_NTPase"/>
</dbReference>
<dbReference type="GO" id="GO:0003723">
    <property type="term" value="F:RNA binding"/>
    <property type="evidence" value="ECO:0007669"/>
    <property type="project" value="UniProtKB-KW"/>
</dbReference>
<dbReference type="SMART" id="SM00591">
    <property type="entry name" value="RWD"/>
    <property type="match status" value="1"/>
</dbReference>
<gene>
    <name evidence="11" type="ORF">Vbra_1514</name>
</gene>
<evidence type="ECO:0000256" key="7">
    <source>
        <dbReference type="SAM" id="MobiDB-lite"/>
    </source>
</evidence>
<dbReference type="PROSITE" id="PS51192">
    <property type="entry name" value="HELICASE_ATP_BIND_1"/>
    <property type="match status" value="1"/>
</dbReference>
<dbReference type="Pfam" id="PF00271">
    <property type="entry name" value="Helicase_C"/>
    <property type="match status" value="1"/>
</dbReference>
<dbReference type="CDD" id="cd11605">
    <property type="entry name" value="RWD_DRWD_ELF-like"/>
    <property type="match status" value="1"/>
</dbReference>
<keyword evidence="4" id="KW-0067">ATP-binding</keyword>
<dbReference type="SUPFAM" id="SSF54495">
    <property type="entry name" value="UBC-like"/>
    <property type="match status" value="1"/>
</dbReference>
<feature type="compositionally biased region" description="Acidic residues" evidence="7">
    <location>
        <begin position="448"/>
        <end position="480"/>
    </location>
</feature>
<evidence type="ECO:0000256" key="3">
    <source>
        <dbReference type="ARBA" id="ARBA00022806"/>
    </source>
</evidence>
<evidence type="ECO:0000259" key="9">
    <source>
        <dbReference type="PROSITE" id="PS51192"/>
    </source>
</evidence>
<feature type="compositionally biased region" description="Polar residues" evidence="7">
    <location>
        <begin position="388"/>
        <end position="397"/>
    </location>
</feature>
<feature type="domain" description="Helicase C-terminal" evidence="10">
    <location>
        <begin position="792"/>
        <end position="983"/>
    </location>
</feature>
<dbReference type="CDD" id="cd17917">
    <property type="entry name" value="DEXHc_RHA-like"/>
    <property type="match status" value="1"/>
</dbReference>
<dbReference type="PANTHER" id="PTHR18934:SF145">
    <property type="entry name" value="ATP-DEPENDENT RNA HELICASE DHX57-RELATED"/>
    <property type="match status" value="1"/>
</dbReference>
<keyword evidence="3" id="KW-0347">Helicase</keyword>
<evidence type="ECO:0000256" key="6">
    <source>
        <dbReference type="ARBA" id="ARBA00060772"/>
    </source>
</evidence>
<keyword evidence="1" id="KW-0547">Nucleotide-binding</keyword>
<dbReference type="PhylomeDB" id="A0A0G4EPU7"/>
<organism evidence="11 12">
    <name type="scientific">Vitrella brassicaformis (strain CCMP3155)</name>
    <dbReference type="NCBI Taxonomy" id="1169540"/>
    <lineage>
        <taxon>Eukaryota</taxon>
        <taxon>Sar</taxon>
        <taxon>Alveolata</taxon>
        <taxon>Colpodellida</taxon>
        <taxon>Vitrellaceae</taxon>
        <taxon>Vitrella</taxon>
    </lineage>
</organism>
<dbReference type="GO" id="GO:0004386">
    <property type="term" value="F:helicase activity"/>
    <property type="evidence" value="ECO:0007669"/>
    <property type="project" value="UniProtKB-KW"/>
</dbReference>
<feature type="region of interest" description="Disordered" evidence="7">
    <location>
        <begin position="161"/>
        <end position="193"/>
    </location>
</feature>
<dbReference type="FunFam" id="1.20.120.1080:FF:000002">
    <property type="entry name" value="Putative ATP-dependent RNA helicase DHX36"/>
    <property type="match status" value="1"/>
</dbReference>
<comment type="similarity">
    <text evidence="6">Belongs to the DExH box helicase family.</text>
</comment>
<dbReference type="OrthoDB" id="436359at2759"/>
<dbReference type="PROSITE" id="PS50908">
    <property type="entry name" value="RWD"/>
    <property type="match status" value="1"/>
</dbReference>
<dbReference type="InterPro" id="IPR016135">
    <property type="entry name" value="UBQ-conjugating_enzyme/RWD"/>
</dbReference>
<name>A0A0G4EPU7_VITBC</name>